<reference evidence="1 2" key="1">
    <citation type="journal article" date="2022" name="bioRxiv">
        <title>The genome of the oomycete Peronosclerospora sorghi, a cosmopolitan pathogen of maize and sorghum, is inflated with dispersed pseudogenes.</title>
        <authorList>
            <person name="Fletcher K."/>
            <person name="Martin F."/>
            <person name="Isakeit T."/>
            <person name="Cavanaugh K."/>
            <person name="Magill C."/>
            <person name="Michelmore R."/>
        </authorList>
    </citation>
    <scope>NUCLEOTIDE SEQUENCE [LARGE SCALE GENOMIC DNA]</scope>
    <source>
        <strain evidence="1">P6</strain>
    </source>
</reference>
<sequence length="71" mass="8020">MLQRKLDYVLHKLRLLEEIIVAEPGQCVSTSSHERNGVTRRALHVMLNRGSYGRKYLSRASIPAVETVANS</sequence>
<accession>A0ACC0WMJ3</accession>
<evidence type="ECO:0000313" key="1">
    <source>
        <dbReference type="EMBL" id="KAI9919303.1"/>
    </source>
</evidence>
<organism evidence="1 2">
    <name type="scientific">Peronosclerospora sorghi</name>
    <dbReference type="NCBI Taxonomy" id="230839"/>
    <lineage>
        <taxon>Eukaryota</taxon>
        <taxon>Sar</taxon>
        <taxon>Stramenopiles</taxon>
        <taxon>Oomycota</taxon>
        <taxon>Peronosporomycetes</taxon>
        <taxon>Peronosporales</taxon>
        <taxon>Peronosporaceae</taxon>
        <taxon>Peronosclerospora</taxon>
    </lineage>
</organism>
<protein>
    <submittedName>
        <fullName evidence="1">Uncharacterized protein</fullName>
    </submittedName>
</protein>
<dbReference type="Proteomes" id="UP001163321">
    <property type="component" value="Chromosome 11"/>
</dbReference>
<name>A0ACC0WMJ3_9STRA</name>
<gene>
    <name evidence="1" type="ORF">PsorP6_017707</name>
</gene>
<proteinExistence type="predicted"/>
<comment type="caution">
    <text evidence="1">The sequence shown here is derived from an EMBL/GenBank/DDBJ whole genome shotgun (WGS) entry which is preliminary data.</text>
</comment>
<dbReference type="EMBL" id="CM047590">
    <property type="protein sequence ID" value="KAI9919303.1"/>
    <property type="molecule type" value="Genomic_DNA"/>
</dbReference>
<keyword evidence="2" id="KW-1185">Reference proteome</keyword>
<evidence type="ECO:0000313" key="2">
    <source>
        <dbReference type="Proteomes" id="UP001163321"/>
    </source>
</evidence>